<sequence>MTAAAEYPRTRASAHRPPSDVARSWLLVPGRADGEDAIDAALTSSADAVILDLEDGLAADLRPQGRRAVRSWLGRESAWVRVSPSGSPDWSADLTAIAGAEGLAGVVLAKTESAVEVAATIGRLGARVPVVALIESALGIENALDIARHPGCSRLAFGLGDFRRDTGVSADPMALAYARGRLVVASRAAGLPGPIDGPTLKNASDRLDTETRVTVSMGMTGRLCLVPDHAARVNELLGPSREDIDQARTTVSRLGGGSVYDGSDLPLLGRAESVLHRAERLGLVDD</sequence>
<organism evidence="5 6">
    <name type="scientific">Williamsia deligens</name>
    <dbReference type="NCBI Taxonomy" id="321325"/>
    <lineage>
        <taxon>Bacteria</taxon>
        <taxon>Bacillati</taxon>
        <taxon>Actinomycetota</taxon>
        <taxon>Actinomycetes</taxon>
        <taxon>Mycobacteriales</taxon>
        <taxon>Nocardiaceae</taxon>
        <taxon>Williamsia</taxon>
    </lineage>
</organism>
<dbReference type="PANTHER" id="PTHR32308">
    <property type="entry name" value="LYASE BETA SUBUNIT, PUTATIVE (AFU_ORTHOLOGUE AFUA_4G13030)-RELATED"/>
    <property type="match status" value="1"/>
</dbReference>
<evidence type="ECO:0000313" key="5">
    <source>
        <dbReference type="EMBL" id="MFD0925269.1"/>
    </source>
</evidence>
<protein>
    <submittedName>
        <fullName evidence="5">HpcH/HpaI aldolase/citrate lyase family protein</fullName>
    </submittedName>
</protein>
<accession>A0ABW3G3T5</accession>
<evidence type="ECO:0000256" key="3">
    <source>
        <dbReference type="ARBA" id="ARBA00022842"/>
    </source>
</evidence>
<evidence type="ECO:0000259" key="4">
    <source>
        <dbReference type="Pfam" id="PF03328"/>
    </source>
</evidence>
<evidence type="ECO:0000256" key="1">
    <source>
        <dbReference type="ARBA" id="ARBA00001946"/>
    </source>
</evidence>
<dbReference type="InterPro" id="IPR011206">
    <property type="entry name" value="Citrate_lyase_beta/mcl1/mcl2"/>
</dbReference>
<dbReference type="Proteomes" id="UP001597068">
    <property type="component" value="Unassembled WGS sequence"/>
</dbReference>
<dbReference type="InterPro" id="IPR005000">
    <property type="entry name" value="Aldolase/citrate-lyase_domain"/>
</dbReference>
<dbReference type="RefSeq" id="WP_253646767.1">
    <property type="nucleotide sequence ID" value="NZ_BAAAMO010000002.1"/>
</dbReference>
<proteinExistence type="predicted"/>
<dbReference type="GO" id="GO:0016829">
    <property type="term" value="F:lyase activity"/>
    <property type="evidence" value="ECO:0007669"/>
    <property type="project" value="UniProtKB-KW"/>
</dbReference>
<evidence type="ECO:0000256" key="2">
    <source>
        <dbReference type="ARBA" id="ARBA00022723"/>
    </source>
</evidence>
<reference evidence="6" key="1">
    <citation type="journal article" date="2019" name="Int. J. Syst. Evol. Microbiol.">
        <title>The Global Catalogue of Microorganisms (GCM) 10K type strain sequencing project: providing services to taxonomists for standard genome sequencing and annotation.</title>
        <authorList>
            <consortium name="The Broad Institute Genomics Platform"/>
            <consortium name="The Broad Institute Genome Sequencing Center for Infectious Disease"/>
            <person name="Wu L."/>
            <person name="Ma J."/>
        </authorList>
    </citation>
    <scope>NUCLEOTIDE SEQUENCE [LARGE SCALE GENOMIC DNA]</scope>
    <source>
        <strain evidence="6">CCUG 50873</strain>
    </source>
</reference>
<comment type="caution">
    <text evidence="5">The sequence shown here is derived from an EMBL/GenBank/DDBJ whole genome shotgun (WGS) entry which is preliminary data.</text>
</comment>
<dbReference type="PANTHER" id="PTHR32308:SF10">
    <property type="entry name" value="CITRATE LYASE SUBUNIT BETA"/>
    <property type="match status" value="1"/>
</dbReference>
<dbReference type="Gene3D" id="3.20.20.60">
    <property type="entry name" value="Phosphoenolpyruvate-binding domains"/>
    <property type="match status" value="1"/>
</dbReference>
<dbReference type="InterPro" id="IPR015813">
    <property type="entry name" value="Pyrv/PenolPyrv_kinase-like_dom"/>
</dbReference>
<dbReference type="SUPFAM" id="SSF51621">
    <property type="entry name" value="Phosphoenolpyruvate/pyruvate domain"/>
    <property type="match status" value="1"/>
</dbReference>
<feature type="domain" description="HpcH/HpaI aldolase/citrate lyase" evidence="4">
    <location>
        <begin position="35"/>
        <end position="191"/>
    </location>
</feature>
<comment type="cofactor">
    <cofactor evidence="1">
        <name>Mg(2+)</name>
        <dbReference type="ChEBI" id="CHEBI:18420"/>
    </cofactor>
</comment>
<gene>
    <name evidence="5" type="ORF">ACFQ04_05905</name>
</gene>
<keyword evidence="2" id="KW-0479">Metal-binding</keyword>
<evidence type="ECO:0000313" key="6">
    <source>
        <dbReference type="Proteomes" id="UP001597068"/>
    </source>
</evidence>
<dbReference type="EMBL" id="JBHTIL010000001">
    <property type="protein sequence ID" value="MFD0925269.1"/>
    <property type="molecule type" value="Genomic_DNA"/>
</dbReference>
<dbReference type="InterPro" id="IPR040442">
    <property type="entry name" value="Pyrv_kinase-like_dom_sf"/>
</dbReference>
<name>A0ABW3G3T5_9NOCA</name>
<keyword evidence="6" id="KW-1185">Reference proteome</keyword>
<dbReference type="Pfam" id="PF03328">
    <property type="entry name" value="HpcH_HpaI"/>
    <property type="match status" value="1"/>
</dbReference>
<dbReference type="PIRSF" id="PIRSF015582">
    <property type="entry name" value="Cit_lyase_B"/>
    <property type="match status" value="1"/>
</dbReference>
<keyword evidence="5" id="KW-0456">Lyase</keyword>
<keyword evidence="3" id="KW-0460">Magnesium</keyword>